<dbReference type="EMBL" id="CP159534">
    <property type="protein sequence ID" value="XCJ75663.1"/>
    <property type="molecule type" value="Genomic_DNA"/>
</dbReference>
<dbReference type="GO" id="GO:0008999">
    <property type="term" value="F:protein-N-terminal-alanine acetyltransferase activity"/>
    <property type="evidence" value="ECO:0007669"/>
    <property type="project" value="TreeGrafter"/>
</dbReference>
<dbReference type="GO" id="GO:1990189">
    <property type="term" value="F:protein N-terminal-serine acetyltransferase activity"/>
    <property type="evidence" value="ECO:0007669"/>
    <property type="project" value="TreeGrafter"/>
</dbReference>
<sequence length="193" mass="21413">MPFLMQPAIAPGTFSRTPQPTLRTADGELALRPFEPQDAEAVHTAFQDPVLQHWHLRTMDSTDEAGEWVESVREGWRKETSAQWLVVRTGDGAPLGRMALRQLNLEDGVAEVGYWVMASARGLGVAPRALTAMTDWALAAGFHRIDLEHSTGNEPSCRVAEKSGYPLEGTRRSSALHADGWHDMHVHVRIQQL</sequence>
<gene>
    <name evidence="3" type="ORF">ABII15_16840</name>
</gene>
<dbReference type="PROSITE" id="PS51186">
    <property type="entry name" value="GNAT"/>
    <property type="match status" value="1"/>
</dbReference>
<proteinExistence type="predicted"/>
<dbReference type="InterPro" id="IPR051908">
    <property type="entry name" value="Ribosomal_N-acetyltransferase"/>
</dbReference>
<reference evidence="3" key="1">
    <citation type="submission" date="2024-06" db="EMBL/GenBank/DDBJ databases">
        <title>Streptomyces sp. strain HUAS MG91 genome sequences.</title>
        <authorList>
            <person name="Mo P."/>
        </authorList>
    </citation>
    <scope>NUCLEOTIDE SEQUENCE</scope>
    <source>
        <strain evidence="3">HUAS MG91</strain>
    </source>
</reference>
<dbReference type="InterPro" id="IPR016181">
    <property type="entry name" value="Acyl_CoA_acyltransferase"/>
</dbReference>
<evidence type="ECO:0000259" key="2">
    <source>
        <dbReference type="PROSITE" id="PS51186"/>
    </source>
</evidence>
<dbReference type="InterPro" id="IPR000182">
    <property type="entry name" value="GNAT_dom"/>
</dbReference>
<dbReference type="Gene3D" id="3.40.630.30">
    <property type="match status" value="1"/>
</dbReference>
<dbReference type="CDD" id="cd04301">
    <property type="entry name" value="NAT_SF"/>
    <property type="match status" value="1"/>
</dbReference>
<dbReference type="AlphaFoldDB" id="A0AAU8J611"/>
<evidence type="ECO:0000313" key="3">
    <source>
        <dbReference type="EMBL" id="XCJ75663.1"/>
    </source>
</evidence>
<feature type="domain" description="N-acetyltransferase" evidence="2">
    <location>
        <begin position="29"/>
        <end position="193"/>
    </location>
</feature>
<dbReference type="Pfam" id="PF13302">
    <property type="entry name" value="Acetyltransf_3"/>
    <property type="match status" value="1"/>
</dbReference>
<dbReference type="KEGG" id="stac:ABII15_16840"/>
<dbReference type="GO" id="GO:0005737">
    <property type="term" value="C:cytoplasm"/>
    <property type="evidence" value="ECO:0007669"/>
    <property type="project" value="TreeGrafter"/>
</dbReference>
<dbReference type="SUPFAM" id="SSF55729">
    <property type="entry name" value="Acyl-CoA N-acyltransferases (Nat)"/>
    <property type="match status" value="1"/>
</dbReference>
<protein>
    <submittedName>
        <fullName evidence="3">GNAT family N-acetyltransferase</fullName>
    </submittedName>
</protein>
<name>A0AAU8J611_9ACTN</name>
<feature type="region of interest" description="Disordered" evidence="1">
    <location>
        <begin position="1"/>
        <end position="21"/>
    </location>
</feature>
<accession>A0AAU8J611</accession>
<organism evidence="3">
    <name type="scientific">Streptomyces tabacisoli</name>
    <dbReference type="NCBI Taxonomy" id="3156398"/>
    <lineage>
        <taxon>Bacteria</taxon>
        <taxon>Bacillati</taxon>
        <taxon>Actinomycetota</taxon>
        <taxon>Actinomycetes</taxon>
        <taxon>Kitasatosporales</taxon>
        <taxon>Streptomycetaceae</taxon>
        <taxon>Streptomyces</taxon>
    </lineage>
</organism>
<evidence type="ECO:0000256" key="1">
    <source>
        <dbReference type="SAM" id="MobiDB-lite"/>
    </source>
</evidence>
<dbReference type="PANTHER" id="PTHR43441">
    <property type="entry name" value="RIBOSOMAL-PROTEIN-SERINE ACETYLTRANSFERASE"/>
    <property type="match status" value="1"/>
</dbReference>
<dbReference type="PANTHER" id="PTHR43441:SF10">
    <property type="entry name" value="ACETYLTRANSFERASE"/>
    <property type="match status" value="1"/>
</dbReference>